<dbReference type="OrthoDB" id="9797191at2"/>
<proteinExistence type="predicted"/>
<evidence type="ECO:0000256" key="1">
    <source>
        <dbReference type="SAM" id="Phobius"/>
    </source>
</evidence>
<gene>
    <name evidence="3" type="ordered locus">SELR_11980</name>
</gene>
<dbReference type="AlphaFoldDB" id="I0GQ69"/>
<feature type="transmembrane region" description="Helical" evidence="1">
    <location>
        <begin position="14"/>
        <end position="36"/>
    </location>
</feature>
<evidence type="ECO:0000259" key="2">
    <source>
        <dbReference type="Pfam" id="PF12229"/>
    </source>
</evidence>
<accession>I0GQ69</accession>
<dbReference type="PATRIC" id="fig|927704.6.peg.1233"/>
<dbReference type="RefSeq" id="WP_014424343.1">
    <property type="nucleotide sequence ID" value="NC_017068.1"/>
</dbReference>
<dbReference type="EMBL" id="AP012292">
    <property type="protein sequence ID" value="BAL82906.1"/>
    <property type="molecule type" value="Genomic_DNA"/>
</dbReference>
<dbReference type="InterPro" id="IPR022029">
    <property type="entry name" value="YoaR-like_PG-bd"/>
</dbReference>
<dbReference type="HOGENOM" id="CLU_011572_2_1_9"/>
<dbReference type="PANTHER" id="PTHR35788">
    <property type="entry name" value="EXPORTED PROTEIN-RELATED"/>
    <property type="match status" value="1"/>
</dbReference>
<name>I0GQ69_SELRL</name>
<dbReference type="Pfam" id="PF12229">
    <property type="entry name" value="PG_binding_4"/>
    <property type="match status" value="1"/>
</dbReference>
<sequence>MNIANISNQSLGKIVALATLGTVLSIFAIGCISVTVSNKDKIVMGVQSDGHTIAGLTKAEARKYFAKLADSKLQRKAAVLSYKERIFQIDPSDINLHGNVDEATEAAYNIGRDGTPMENMLNQMRYAIFGKTVTMDASFDENLLNDKLSEIKKAIDTQPVNGTVTLQADGSIHKTHAITGLNLDITPLAAELAPDFKTFNLTVQKELTPAEQPPFVQDTDLAAMDGILGSYTTRFYPGDRGDNIGLAASHLQGALIRSGSTLSFNSIVGPRTRDAGYKNAGVIVYGEHAIDVGGGVCQVSSTLYNAVLLAGLTPVERTGHFASSSYVPAGRDATVADGLIDFVFRNPLPHPVYLTVANSGSALTVYVLGTKADLAGKSIALVTEGSTMRPSLYRLWMQNGEVVEREFLHTDAYEPLKNT</sequence>
<dbReference type="eggNOG" id="COG2720">
    <property type="taxonomic scope" value="Bacteria"/>
</dbReference>
<dbReference type="PANTHER" id="PTHR35788:SF1">
    <property type="entry name" value="EXPORTED PROTEIN"/>
    <property type="match status" value="1"/>
</dbReference>
<keyword evidence="1" id="KW-1133">Transmembrane helix</keyword>
<dbReference type="Pfam" id="PF04294">
    <property type="entry name" value="VanW"/>
    <property type="match status" value="1"/>
</dbReference>
<protein>
    <recommendedName>
        <fullName evidence="2">YoaR-like putative peptidoglycan binding domain-containing protein</fullName>
    </recommendedName>
</protein>
<feature type="domain" description="YoaR-like putative peptidoglycan binding" evidence="2">
    <location>
        <begin position="88"/>
        <end position="191"/>
    </location>
</feature>
<dbReference type="InterPro" id="IPR052913">
    <property type="entry name" value="Glycopeptide_resist_protein"/>
</dbReference>
<keyword evidence="1" id="KW-0472">Membrane</keyword>
<dbReference type="KEGG" id="sri:SELR_11980"/>
<dbReference type="InterPro" id="IPR007391">
    <property type="entry name" value="Vancomycin_resist_VanW"/>
</dbReference>
<evidence type="ECO:0000313" key="4">
    <source>
        <dbReference type="Proteomes" id="UP000007887"/>
    </source>
</evidence>
<reference evidence="3 4" key="1">
    <citation type="submission" date="2011-10" db="EMBL/GenBank/DDBJ databases">
        <title>Whole genome sequence of Selenomonas ruminantium subsp. lactilytica TAM6421.</title>
        <authorList>
            <person name="Oguchi A."/>
            <person name="Ankai A."/>
            <person name="Kaneko J."/>
            <person name="Yamada-Narita S."/>
            <person name="Fukui S."/>
            <person name="Takahashi M."/>
            <person name="Onodera T."/>
            <person name="Kojima S."/>
            <person name="Fushimi T."/>
            <person name="Abe N."/>
            <person name="Kamio Y."/>
            <person name="Yamazaki S."/>
            <person name="Fujita N."/>
        </authorList>
    </citation>
    <scope>NUCLEOTIDE SEQUENCE [LARGE SCALE GENOMIC DNA]</scope>
    <source>
        <strain evidence="4">NBRC 103574 / TAM6421</strain>
    </source>
</reference>
<evidence type="ECO:0000313" key="3">
    <source>
        <dbReference type="EMBL" id="BAL82906.1"/>
    </source>
</evidence>
<keyword evidence="1" id="KW-0812">Transmembrane</keyword>
<dbReference type="Proteomes" id="UP000007887">
    <property type="component" value="Chromosome"/>
</dbReference>
<organism evidence="3 4">
    <name type="scientific">Selenomonas ruminantium subsp. lactilytica (strain NBRC 103574 / TAM6421)</name>
    <dbReference type="NCBI Taxonomy" id="927704"/>
    <lineage>
        <taxon>Bacteria</taxon>
        <taxon>Bacillati</taxon>
        <taxon>Bacillota</taxon>
        <taxon>Negativicutes</taxon>
        <taxon>Selenomonadales</taxon>
        <taxon>Selenomonadaceae</taxon>
        <taxon>Selenomonas</taxon>
    </lineage>
</organism>